<dbReference type="Gene3D" id="2.170.130.10">
    <property type="entry name" value="TonB-dependent receptor, plug domain"/>
    <property type="match status" value="1"/>
</dbReference>
<feature type="chain" id="PRO_5011599239" evidence="5">
    <location>
        <begin position="38"/>
        <end position="1050"/>
    </location>
</feature>
<feature type="domain" description="TonB-dependent receptor plug" evidence="7">
    <location>
        <begin position="143"/>
        <end position="249"/>
    </location>
</feature>
<evidence type="ECO:0000259" key="7">
    <source>
        <dbReference type="Pfam" id="PF07715"/>
    </source>
</evidence>
<evidence type="ECO:0000256" key="4">
    <source>
        <dbReference type="RuleBase" id="RU003357"/>
    </source>
</evidence>
<sequence>MSHDNYQRIHRPLRTATGMSMAVALALYGALGAPAFAQTTTGSIFGQAPAAAGATVTVQNASGVTRQATVDAAGRYTIGALPLGNYTVTLQRDGTTLDTRNDVELHVGAGTEVSFLPSTGAQNLSAVTVTANGLPAVDVSQVDSRTVITSQQLARLPLARSAEAIALLAPGTVQGSDTFMGMGMGVSSPQKFVSFGGSSVTENAYYINGFNTTDPISGFGGLTLPYGSIDQEEILSGGYGAAYGRSDGGVISQVGKRGTNEWHFGGQVLWKPKSLQGDPRDIYYGQGSPDAGQLYWRRGSNKSSTTTVDAYVGGPLIKDTLYLFASMEGERIQGTGASGGTPSGAIGAPAGVGINAPPSYENHSRLDDPKWYAKLDWNINDSNLLELTGASNKTSYRGNLYQYDYATGKQGAFDHPDLDIKDGSDLYLGKFTSFLTDDLTLSVLYGKMKGTHYSQLPGYDPSLAPIIGQTSENPDITGGQTYGNAQTSSQLFDPQHVTRNTNLRLDVSYKLGPHMLTAGIDNQDVRDIHDGQFTSGPGYGWLYESGDPASFIIGGPDANGAGWQGYPWVQAPGNYPGGSTGYYVSRQVFANSASVRVKQHAQYIEDAWQVSDRWLVKIGLRNDQFTNYNGVGVPYLRLTHSQLAPRLGFTWDVNGDSSLKVYGNAGRYYLAVPASVALRSAGSSTFTNQFYTYTGIDPAIGYPTGLTPIDTYLGVGQPVSRNLEYGQPRDPKTAAATNIKSEYQDELILGFDKQLSDAWVYGAKATWRKLGRAIDDWGDTGRIAAKMAELGMDDYDKVNGIQGSYLINPGENPIIQVPKLSGGYYQVPLDWRKDMGFNTSLKRKYYALDLYLEHPFDGKWYGKVDYLFSRNYGNTEGQVRSDFGQTDVSATVDWDYTQVMDYANGALPNDRRHQIKAYGYYQVTPEWLVSGNVAILSGAPKTCLGLYGPDQTNPGLGYGSFYHYCGGTPVSPGYAREPWTYLLSLGAEYRPDWANRRLAFHVQVYNVLDQQRITQVNGRYGSSTNVRPTYNLPLSTQPPRYVQLGITYDY</sequence>
<dbReference type="AlphaFoldDB" id="A0A1H6V8M5"/>
<gene>
    <name evidence="8" type="ORF">SAMN04487997_2185</name>
</gene>
<dbReference type="EMBL" id="FNYC01000004">
    <property type="protein sequence ID" value="SEJ00989.1"/>
    <property type="molecule type" value="Genomic_DNA"/>
</dbReference>
<comment type="subcellular location">
    <subcellularLocation>
        <location evidence="1 4">Cell outer membrane</location>
    </subcellularLocation>
</comment>
<dbReference type="GO" id="GO:0030246">
    <property type="term" value="F:carbohydrate binding"/>
    <property type="evidence" value="ECO:0007669"/>
    <property type="project" value="InterPro"/>
</dbReference>
<dbReference type="SUPFAM" id="SSF56935">
    <property type="entry name" value="Porins"/>
    <property type="match status" value="1"/>
</dbReference>
<proteinExistence type="inferred from homology"/>
<protein>
    <submittedName>
        <fullName evidence="8">TonB-dependent Receptor Plug Domain</fullName>
    </submittedName>
</protein>
<evidence type="ECO:0000313" key="9">
    <source>
        <dbReference type="Proteomes" id="UP000199420"/>
    </source>
</evidence>
<feature type="signal peptide" evidence="5">
    <location>
        <begin position="1"/>
        <end position="37"/>
    </location>
</feature>
<evidence type="ECO:0000256" key="3">
    <source>
        <dbReference type="ARBA" id="ARBA00023237"/>
    </source>
</evidence>
<evidence type="ECO:0000256" key="2">
    <source>
        <dbReference type="ARBA" id="ARBA00023136"/>
    </source>
</evidence>
<dbReference type="RefSeq" id="WP_245747239.1">
    <property type="nucleotide sequence ID" value="NZ_FNYC01000004.1"/>
</dbReference>
<dbReference type="Gene3D" id="2.40.170.20">
    <property type="entry name" value="TonB-dependent receptor, beta-barrel domain"/>
    <property type="match status" value="1"/>
</dbReference>
<evidence type="ECO:0000259" key="6">
    <source>
        <dbReference type="Pfam" id="PF00593"/>
    </source>
</evidence>
<reference evidence="8 9" key="1">
    <citation type="submission" date="2016-10" db="EMBL/GenBank/DDBJ databases">
        <authorList>
            <person name="de Groot N.N."/>
        </authorList>
    </citation>
    <scope>NUCLEOTIDE SEQUENCE [LARGE SCALE GENOMIC DNA]</scope>
    <source>
        <strain evidence="8 9">DSM 26515</strain>
    </source>
</reference>
<dbReference type="Proteomes" id="UP000199420">
    <property type="component" value="Unassembled WGS sequence"/>
</dbReference>
<dbReference type="Pfam" id="PF13620">
    <property type="entry name" value="CarboxypepD_reg"/>
    <property type="match status" value="1"/>
</dbReference>
<comment type="similarity">
    <text evidence="4">Belongs to the TonB-dependent receptor family.</text>
</comment>
<dbReference type="InterPro" id="IPR000531">
    <property type="entry name" value="Beta-barrel_TonB"/>
</dbReference>
<keyword evidence="3" id="KW-0998">Cell outer membrane</keyword>
<keyword evidence="9" id="KW-1185">Reference proteome</keyword>
<evidence type="ECO:0000313" key="8">
    <source>
        <dbReference type="EMBL" id="SEJ00989.1"/>
    </source>
</evidence>
<dbReference type="Pfam" id="PF07715">
    <property type="entry name" value="Plug"/>
    <property type="match status" value="1"/>
</dbReference>
<evidence type="ECO:0000256" key="5">
    <source>
        <dbReference type="SAM" id="SignalP"/>
    </source>
</evidence>
<dbReference type="STRING" id="529704.SAMN02927913_3045"/>
<evidence type="ECO:0000256" key="1">
    <source>
        <dbReference type="ARBA" id="ARBA00004442"/>
    </source>
</evidence>
<dbReference type="InterPro" id="IPR013784">
    <property type="entry name" value="Carb-bd-like_fold"/>
</dbReference>
<keyword evidence="2 4" id="KW-0472">Membrane</keyword>
<dbReference type="PANTHER" id="PTHR36837:SF2">
    <property type="entry name" value="POLY(3-HYDROXYALKANOATE) POLYMERASE SUBUNIT PHAC"/>
    <property type="match status" value="1"/>
</dbReference>
<organism evidence="8 9">
    <name type="scientific">Frateuria terrea</name>
    <dbReference type="NCBI Taxonomy" id="529704"/>
    <lineage>
        <taxon>Bacteria</taxon>
        <taxon>Pseudomonadati</taxon>
        <taxon>Pseudomonadota</taxon>
        <taxon>Gammaproteobacteria</taxon>
        <taxon>Lysobacterales</taxon>
        <taxon>Rhodanobacteraceae</taxon>
        <taxon>Frateuria</taxon>
    </lineage>
</organism>
<dbReference type="PANTHER" id="PTHR36837">
    <property type="entry name" value="POLY(3-HYDROXYALKANOATE) POLYMERASE SUBUNIT PHAC"/>
    <property type="match status" value="1"/>
</dbReference>
<dbReference type="Gene3D" id="2.60.40.1120">
    <property type="entry name" value="Carboxypeptidase-like, regulatory domain"/>
    <property type="match status" value="1"/>
</dbReference>
<accession>A0A1H6V8M5</accession>
<dbReference type="SUPFAM" id="SSF49452">
    <property type="entry name" value="Starch-binding domain-like"/>
    <property type="match status" value="1"/>
</dbReference>
<feature type="domain" description="TonB-dependent receptor-like beta-barrel" evidence="6">
    <location>
        <begin position="541"/>
        <end position="687"/>
    </location>
</feature>
<keyword evidence="4" id="KW-0798">TonB box</keyword>
<keyword evidence="5" id="KW-0732">Signal</keyword>
<dbReference type="InterPro" id="IPR051321">
    <property type="entry name" value="PHA/PHB_synthase"/>
</dbReference>
<name>A0A1H6V8M5_9GAMM</name>
<keyword evidence="8" id="KW-0675">Receptor</keyword>
<dbReference type="InterPro" id="IPR036942">
    <property type="entry name" value="Beta-barrel_TonB_sf"/>
</dbReference>
<dbReference type="InterPro" id="IPR012910">
    <property type="entry name" value="Plug_dom"/>
</dbReference>
<dbReference type="InterPro" id="IPR037066">
    <property type="entry name" value="Plug_dom_sf"/>
</dbReference>
<dbReference type="Pfam" id="PF00593">
    <property type="entry name" value="TonB_dep_Rec_b-barrel"/>
    <property type="match status" value="1"/>
</dbReference>
<dbReference type="GO" id="GO:0009279">
    <property type="term" value="C:cell outer membrane"/>
    <property type="evidence" value="ECO:0007669"/>
    <property type="project" value="UniProtKB-SubCell"/>
</dbReference>